<keyword evidence="3" id="KW-1185">Reference proteome</keyword>
<dbReference type="EMBL" id="JAJSOF020000009">
    <property type="protein sequence ID" value="KAJ4445966.1"/>
    <property type="molecule type" value="Genomic_DNA"/>
</dbReference>
<proteinExistence type="predicted"/>
<gene>
    <name evidence="2" type="ORF">ANN_12652</name>
</gene>
<name>A0ABQ8TJ50_PERAM</name>
<accession>A0ABQ8TJ50</accession>
<organism evidence="2 3">
    <name type="scientific">Periplaneta americana</name>
    <name type="common">American cockroach</name>
    <name type="synonym">Blatta americana</name>
    <dbReference type="NCBI Taxonomy" id="6978"/>
    <lineage>
        <taxon>Eukaryota</taxon>
        <taxon>Metazoa</taxon>
        <taxon>Ecdysozoa</taxon>
        <taxon>Arthropoda</taxon>
        <taxon>Hexapoda</taxon>
        <taxon>Insecta</taxon>
        <taxon>Pterygota</taxon>
        <taxon>Neoptera</taxon>
        <taxon>Polyneoptera</taxon>
        <taxon>Dictyoptera</taxon>
        <taxon>Blattodea</taxon>
        <taxon>Blattoidea</taxon>
        <taxon>Blattidae</taxon>
        <taxon>Blattinae</taxon>
        <taxon>Periplaneta</taxon>
    </lineage>
</organism>
<evidence type="ECO:0000256" key="1">
    <source>
        <dbReference type="SAM" id="MobiDB-lite"/>
    </source>
</evidence>
<comment type="caution">
    <text evidence="2">The sequence shown here is derived from an EMBL/GenBank/DDBJ whole genome shotgun (WGS) entry which is preliminary data.</text>
</comment>
<feature type="region of interest" description="Disordered" evidence="1">
    <location>
        <begin position="1"/>
        <end position="45"/>
    </location>
</feature>
<reference evidence="2 3" key="1">
    <citation type="journal article" date="2022" name="Allergy">
        <title>Genome assembly and annotation of Periplaneta americana reveal a comprehensive cockroach allergen profile.</title>
        <authorList>
            <person name="Wang L."/>
            <person name="Xiong Q."/>
            <person name="Saelim N."/>
            <person name="Wang L."/>
            <person name="Nong W."/>
            <person name="Wan A.T."/>
            <person name="Shi M."/>
            <person name="Liu X."/>
            <person name="Cao Q."/>
            <person name="Hui J.H.L."/>
            <person name="Sookrung N."/>
            <person name="Leung T.F."/>
            <person name="Tungtrongchitr A."/>
            <person name="Tsui S.K.W."/>
        </authorList>
    </citation>
    <scope>NUCLEOTIDE SEQUENCE [LARGE SCALE GENOMIC DNA]</scope>
    <source>
        <strain evidence="2">PWHHKU_190912</strain>
    </source>
</reference>
<evidence type="ECO:0000313" key="2">
    <source>
        <dbReference type="EMBL" id="KAJ4445966.1"/>
    </source>
</evidence>
<protein>
    <recommendedName>
        <fullName evidence="4">Reverse transcriptase</fullName>
    </recommendedName>
</protein>
<evidence type="ECO:0000313" key="3">
    <source>
        <dbReference type="Proteomes" id="UP001148838"/>
    </source>
</evidence>
<sequence>MEGLCEGGNEAPDSLKALSIRKVKRGKQEKRKKGWKNGKHEGKQMNLKKINKKQEIQKEKEERSLSVKLQFKAQQCKMAVPAIHMDIADVFQELVLFFGTSVKFVKRGICQLPHKDKGVCTFEECPKANSWISSKKCLSSSEYINAIKMSCNVTTVRSVPGRTFSTTCCRHPGCSETETLGHVLGFCKKGELLRKNRHHRARTAIANLLRNRGWEVHEEIHCGSEDDSHRRVDIIAINRRTQKAMVLDPTICFERDTNQALQMNDDKRAEYVPCLPYLSEKYGISLYNWDVADLLFGARGCLPKFTSCSQQPARAQRKSKIAIYSYVERRVPFTSVRSSVLKRTATFLKCVVNSPRL</sequence>
<feature type="compositionally biased region" description="Basic residues" evidence="1">
    <location>
        <begin position="19"/>
        <end position="37"/>
    </location>
</feature>
<evidence type="ECO:0008006" key="4">
    <source>
        <dbReference type="Google" id="ProtNLM"/>
    </source>
</evidence>
<dbReference type="Proteomes" id="UP001148838">
    <property type="component" value="Unassembled WGS sequence"/>
</dbReference>